<organism evidence="1 2">
    <name type="scientific">Hygrophoropsis aurantiaca</name>
    <dbReference type="NCBI Taxonomy" id="72124"/>
    <lineage>
        <taxon>Eukaryota</taxon>
        <taxon>Fungi</taxon>
        <taxon>Dikarya</taxon>
        <taxon>Basidiomycota</taxon>
        <taxon>Agaricomycotina</taxon>
        <taxon>Agaricomycetes</taxon>
        <taxon>Agaricomycetidae</taxon>
        <taxon>Boletales</taxon>
        <taxon>Coniophorineae</taxon>
        <taxon>Hygrophoropsidaceae</taxon>
        <taxon>Hygrophoropsis</taxon>
    </lineage>
</organism>
<gene>
    <name evidence="1" type="ORF">BJ138DRAFT_663508</name>
</gene>
<comment type="caution">
    <text evidence="1">The sequence shown here is derived from an EMBL/GenBank/DDBJ whole genome shotgun (WGS) entry which is preliminary data.</text>
</comment>
<evidence type="ECO:0000313" key="1">
    <source>
        <dbReference type="EMBL" id="KAH7913213.1"/>
    </source>
</evidence>
<accession>A0ACB8AKD9</accession>
<evidence type="ECO:0000313" key="2">
    <source>
        <dbReference type="Proteomes" id="UP000790377"/>
    </source>
</evidence>
<dbReference type="EMBL" id="MU267635">
    <property type="protein sequence ID" value="KAH7913213.1"/>
    <property type="molecule type" value="Genomic_DNA"/>
</dbReference>
<dbReference type="Proteomes" id="UP000790377">
    <property type="component" value="Unassembled WGS sequence"/>
</dbReference>
<keyword evidence="2" id="KW-1185">Reference proteome</keyword>
<reference evidence="1" key="1">
    <citation type="journal article" date="2021" name="New Phytol.">
        <title>Evolutionary innovations through gain and loss of genes in the ectomycorrhizal Boletales.</title>
        <authorList>
            <person name="Wu G."/>
            <person name="Miyauchi S."/>
            <person name="Morin E."/>
            <person name="Kuo A."/>
            <person name="Drula E."/>
            <person name="Varga T."/>
            <person name="Kohler A."/>
            <person name="Feng B."/>
            <person name="Cao Y."/>
            <person name="Lipzen A."/>
            <person name="Daum C."/>
            <person name="Hundley H."/>
            <person name="Pangilinan J."/>
            <person name="Johnson J."/>
            <person name="Barry K."/>
            <person name="LaButti K."/>
            <person name="Ng V."/>
            <person name="Ahrendt S."/>
            <person name="Min B."/>
            <person name="Choi I.G."/>
            <person name="Park H."/>
            <person name="Plett J.M."/>
            <person name="Magnuson J."/>
            <person name="Spatafora J.W."/>
            <person name="Nagy L.G."/>
            <person name="Henrissat B."/>
            <person name="Grigoriev I.V."/>
            <person name="Yang Z.L."/>
            <person name="Xu J."/>
            <person name="Martin F.M."/>
        </authorList>
    </citation>
    <scope>NUCLEOTIDE SEQUENCE</scope>
    <source>
        <strain evidence="1">ATCC 28755</strain>
    </source>
</reference>
<name>A0ACB8AKD9_9AGAM</name>
<sequence>MKSTGYSNVSSASLCQVIQSAETKQGSSSQMARSRNCFSIFNPSPDPQSYVKREPDIDTLLSEQTLREVVEGNSNLNTSTSTQDSGPPKKRRRVRPGVEVVLPTLREIDGKRRGKGFIKSEPSLEIVKEEDKKDYANRLVKEEASISADVIYNRLPIIGYDSYDIKIEPPEIIDATTTREFTSTTWGGNRIWTFPRIQKDRVRIHGLNDFMFCNLEYNPACPQWPGAPGLYFDPENERSQDPDWPQIQRLLIRLKDNEWRYLGQYRLTPAPPLTKEEWRSQTDIVKKTWAENLSFRTYGRFVRAKIALRRLHEREVSVDEISRAMESNDKFALSADEVRRAFNRGETHLQVWYMKCIGYDEDFQRQIAAGN</sequence>
<proteinExistence type="predicted"/>
<protein>
    <submittedName>
        <fullName evidence="1">Uncharacterized protein</fullName>
    </submittedName>
</protein>